<dbReference type="KEGG" id="lpil:LIP_3407"/>
<accession>A0A0K2SQY7</accession>
<organism evidence="10 11">
    <name type="scientific">Limnochorda pilosa</name>
    <dbReference type="NCBI Taxonomy" id="1555112"/>
    <lineage>
        <taxon>Bacteria</taxon>
        <taxon>Bacillati</taxon>
        <taxon>Bacillota</taxon>
        <taxon>Limnochordia</taxon>
        <taxon>Limnochordales</taxon>
        <taxon>Limnochordaceae</taxon>
        <taxon>Limnochorda</taxon>
    </lineage>
</organism>
<proteinExistence type="predicted"/>
<dbReference type="InterPro" id="IPR036388">
    <property type="entry name" value="WH-like_DNA-bd_sf"/>
</dbReference>
<dbReference type="OrthoDB" id="9790454at2"/>
<dbReference type="FunFam" id="1.10.10.10:FF:000005">
    <property type="entry name" value="Two-component system response regulator"/>
    <property type="match status" value="1"/>
</dbReference>
<dbReference type="GO" id="GO:0000156">
    <property type="term" value="F:phosphorelay response regulator activity"/>
    <property type="evidence" value="ECO:0007669"/>
    <property type="project" value="TreeGrafter"/>
</dbReference>
<evidence type="ECO:0000256" key="6">
    <source>
        <dbReference type="PROSITE-ProRule" id="PRU00169"/>
    </source>
</evidence>
<dbReference type="PANTHER" id="PTHR48111:SF22">
    <property type="entry name" value="REGULATOR OF RPOS"/>
    <property type="match status" value="1"/>
</dbReference>
<dbReference type="SUPFAM" id="SSF52172">
    <property type="entry name" value="CheY-like"/>
    <property type="match status" value="1"/>
</dbReference>
<gene>
    <name evidence="10" type="ORF">LIP_3407</name>
</gene>
<dbReference type="GO" id="GO:0005829">
    <property type="term" value="C:cytosol"/>
    <property type="evidence" value="ECO:0007669"/>
    <property type="project" value="TreeGrafter"/>
</dbReference>
<dbReference type="SMART" id="SM00862">
    <property type="entry name" value="Trans_reg_C"/>
    <property type="match status" value="1"/>
</dbReference>
<evidence type="ECO:0000259" key="9">
    <source>
        <dbReference type="PROSITE" id="PS51755"/>
    </source>
</evidence>
<dbReference type="CDD" id="cd00383">
    <property type="entry name" value="trans_reg_C"/>
    <property type="match status" value="1"/>
</dbReference>
<dbReference type="GO" id="GO:0032993">
    <property type="term" value="C:protein-DNA complex"/>
    <property type="evidence" value="ECO:0007669"/>
    <property type="project" value="TreeGrafter"/>
</dbReference>
<keyword evidence="5" id="KW-0804">Transcription</keyword>
<keyword evidence="2" id="KW-0902">Two-component regulatory system</keyword>
<evidence type="ECO:0000256" key="7">
    <source>
        <dbReference type="PROSITE-ProRule" id="PRU01091"/>
    </source>
</evidence>
<dbReference type="Gene3D" id="1.10.10.10">
    <property type="entry name" value="Winged helix-like DNA-binding domain superfamily/Winged helix DNA-binding domain"/>
    <property type="match status" value="1"/>
</dbReference>
<evidence type="ECO:0000256" key="1">
    <source>
        <dbReference type="ARBA" id="ARBA00022553"/>
    </source>
</evidence>
<keyword evidence="11" id="KW-1185">Reference proteome</keyword>
<dbReference type="PANTHER" id="PTHR48111">
    <property type="entry name" value="REGULATOR OF RPOS"/>
    <property type="match status" value="1"/>
</dbReference>
<keyword evidence="1 6" id="KW-0597">Phosphoprotein</keyword>
<dbReference type="CDD" id="cd17627">
    <property type="entry name" value="REC_OmpR_PrrA-like"/>
    <property type="match status" value="1"/>
</dbReference>
<dbReference type="AlphaFoldDB" id="A0A0K2SQY7"/>
<evidence type="ECO:0000313" key="11">
    <source>
        <dbReference type="Proteomes" id="UP000065807"/>
    </source>
</evidence>
<evidence type="ECO:0000256" key="4">
    <source>
        <dbReference type="ARBA" id="ARBA00023125"/>
    </source>
</evidence>
<dbReference type="InterPro" id="IPR011006">
    <property type="entry name" value="CheY-like_superfamily"/>
</dbReference>
<keyword evidence="3" id="KW-0805">Transcription regulation</keyword>
<dbReference type="PROSITE" id="PS51755">
    <property type="entry name" value="OMPR_PHOB"/>
    <property type="match status" value="1"/>
</dbReference>
<evidence type="ECO:0000256" key="3">
    <source>
        <dbReference type="ARBA" id="ARBA00023015"/>
    </source>
</evidence>
<evidence type="ECO:0000259" key="8">
    <source>
        <dbReference type="PROSITE" id="PS50110"/>
    </source>
</evidence>
<dbReference type="EMBL" id="AP014924">
    <property type="protein sequence ID" value="BAS29219.1"/>
    <property type="molecule type" value="Genomic_DNA"/>
</dbReference>
<dbReference type="Pfam" id="PF00486">
    <property type="entry name" value="Trans_reg_C"/>
    <property type="match status" value="1"/>
</dbReference>
<feature type="domain" description="OmpR/PhoB-type" evidence="9">
    <location>
        <begin position="124"/>
        <end position="222"/>
    </location>
</feature>
<dbReference type="SMART" id="SM00448">
    <property type="entry name" value="REC"/>
    <property type="match status" value="1"/>
</dbReference>
<dbReference type="Gene3D" id="6.10.250.690">
    <property type="match status" value="1"/>
</dbReference>
<protein>
    <submittedName>
        <fullName evidence="10">Transcriptional regulator</fullName>
    </submittedName>
</protein>
<dbReference type="InterPro" id="IPR001789">
    <property type="entry name" value="Sig_transdc_resp-reg_receiver"/>
</dbReference>
<sequence length="222" mass="25445">MGQRILVVDDDPRLQAMLRRVLVLEGFEVLQAFDGPAALRMLQDEPVDLVVLDWMLPGVDGLEVCRRVRELGQAPILMLTAKDAVEDRVRGLTAGADDYLVKPFATEELVARMRALLRRSQAPAEQLRFGDLVLDVATREARRGQRSIELTTTEYELLHLFMRHPRQVLPRERILEEVWGYDFRGESNVLEVYVGYLRRKLEEGGEPRLIHTVRGAGYVLRE</sequence>
<reference evidence="11" key="1">
    <citation type="submission" date="2015-07" db="EMBL/GenBank/DDBJ databases">
        <title>Complete genome sequence and phylogenetic analysis of Limnochorda pilosa.</title>
        <authorList>
            <person name="Watanabe M."/>
            <person name="Kojima H."/>
            <person name="Fukui M."/>
        </authorList>
    </citation>
    <scope>NUCLEOTIDE SEQUENCE [LARGE SCALE GENOMIC DNA]</scope>
    <source>
        <strain evidence="11">HC45</strain>
    </source>
</reference>
<dbReference type="GO" id="GO:0006355">
    <property type="term" value="P:regulation of DNA-templated transcription"/>
    <property type="evidence" value="ECO:0007669"/>
    <property type="project" value="InterPro"/>
</dbReference>
<dbReference type="RefSeq" id="WP_082726460.1">
    <property type="nucleotide sequence ID" value="NZ_AP014924.1"/>
</dbReference>
<dbReference type="InterPro" id="IPR001867">
    <property type="entry name" value="OmpR/PhoB-type_DNA-bd"/>
</dbReference>
<dbReference type="InterPro" id="IPR039420">
    <property type="entry name" value="WalR-like"/>
</dbReference>
<feature type="DNA-binding region" description="OmpR/PhoB-type" evidence="7">
    <location>
        <begin position="124"/>
        <end position="222"/>
    </location>
</feature>
<name>A0A0K2SQY7_LIMPI</name>
<feature type="modified residue" description="4-aspartylphosphate" evidence="6">
    <location>
        <position position="53"/>
    </location>
</feature>
<evidence type="ECO:0000256" key="5">
    <source>
        <dbReference type="ARBA" id="ARBA00023163"/>
    </source>
</evidence>
<evidence type="ECO:0000313" key="10">
    <source>
        <dbReference type="EMBL" id="BAS29219.1"/>
    </source>
</evidence>
<dbReference type="FunFam" id="3.40.50.2300:FF:000001">
    <property type="entry name" value="DNA-binding response regulator PhoB"/>
    <property type="match status" value="1"/>
</dbReference>
<dbReference type="STRING" id="1555112.LIP_3407"/>
<reference evidence="11" key="2">
    <citation type="journal article" date="2016" name="Int. J. Syst. Evol. Microbiol.">
        <title>Complete genome sequence and cell structure of Limnochorda pilosa, a Gram-negative spore-former within the phylum Firmicutes.</title>
        <authorList>
            <person name="Watanabe M."/>
            <person name="Kojima H."/>
            <person name="Fukui M."/>
        </authorList>
    </citation>
    <scope>NUCLEOTIDE SEQUENCE [LARGE SCALE GENOMIC DNA]</scope>
    <source>
        <strain evidence="11">HC45</strain>
    </source>
</reference>
<keyword evidence="4 7" id="KW-0238">DNA-binding</keyword>
<dbReference type="Proteomes" id="UP000065807">
    <property type="component" value="Chromosome"/>
</dbReference>
<dbReference type="GO" id="GO:0000976">
    <property type="term" value="F:transcription cis-regulatory region binding"/>
    <property type="evidence" value="ECO:0007669"/>
    <property type="project" value="TreeGrafter"/>
</dbReference>
<dbReference type="Gene3D" id="3.40.50.2300">
    <property type="match status" value="1"/>
</dbReference>
<evidence type="ECO:0000256" key="2">
    <source>
        <dbReference type="ARBA" id="ARBA00023012"/>
    </source>
</evidence>
<dbReference type="PROSITE" id="PS50110">
    <property type="entry name" value="RESPONSE_REGULATORY"/>
    <property type="match status" value="1"/>
</dbReference>
<dbReference type="Pfam" id="PF00072">
    <property type="entry name" value="Response_reg"/>
    <property type="match status" value="1"/>
</dbReference>
<feature type="domain" description="Response regulatory" evidence="8">
    <location>
        <begin position="4"/>
        <end position="117"/>
    </location>
</feature>